<reference evidence="9 10" key="1">
    <citation type="journal article" date="2015" name="Genome Announc.">
        <title>Expanding the biotechnology potential of lactobacilli through comparative genomics of 213 strains and associated genera.</title>
        <authorList>
            <person name="Sun Z."/>
            <person name="Harris H.M."/>
            <person name="McCann A."/>
            <person name="Guo C."/>
            <person name="Argimon S."/>
            <person name="Zhang W."/>
            <person name="Yang X."/>
            <person name="Jeffery I.B."/>
            <person name="Cooney J.C."/>
            <person name="Kagawa T.F."/>
            <person name="Liu W."/>
            <person name="Song Y."/>
            <person name="Salvetti E."/>
            <person name="Wrobel A."/>
            <person name="Rasinkangas P."/>
            <person name="Parkhill J."/>
            <person name="Rea M.C."/>
            <person name="O'Sullivan O."/>
            <person name="Ritari J."/>
            <person name="Douillard F.P."/>
            <person name="Paul Ross R."/>
            <person name="Yang R."/>
            <person name="Briner A.E."/>
            <person name="Felis G.E."/>
            <person name="de Vos W.M."/>
            <person name="Barrangou R."/>
            <person name="Klaenhammer T.R."/>
            <person name="Caufield P.W."/>
            <person name="Cui Y."/>
            <person name="Zhang H."/>
            <person name="O'Toole P.W."/>
        </authorList>
    </citation>
    <scope>NUCLEOTIDE SEQUENCE [LARGE SCALE GENOMIC DNA]</scope>
    <source>
        <strain evidence="9 10">DSM 18630</strain>
    </source>
</reference>
<comment type="subcellular location">
    <subcellularLocation>
        <location evidence="1">Cell membrane</location>
        <topology evidence="1">Multi-pass membrane protein</topology>
    </subcellularLocation>
</comment>
<keyword evidence="3" id="KW-1003">Cell membrane</keyword>
<feature type="transmembrane region" description="Helical" evidence="7">
    <location>
        <begin position="303"/>
        <end position="324"/>
    </location>
</feature>
<feature type="domain" description="Type II secretion system protein GspF" evidence="8">
    <location>
        <begin position="203"/>
        <end position="322"/>
    </location>
</feature>
<dbReference type="Pfam" id="PF00482">
    <property type="entry name" value="T2SSF"/>
    <property type="match status" value="2"/>
</dbReference>
<comment type="caution">
    <text evidence="9">The sequence shown here is derived from an EMBL/GenBank/DDBJ whole genome shotgun (WGS) entry which is preliminary data.</text>
</comment>
<feature type="domain" description="Type II secretion system protein GspF" evidence="8">
    <location>
        <begin position="35"/>
        <end position="122"/>
    </location>
</feature>
<dbReference type="PATRIC" id="fig|1423750.3.peg.327"/>
<comment type="similarity">
    <text evidence="2">Belongs to the GSP F family.</text>
</comment>
<evidence type="ECO:0000259" key="8">
    <source>
        <dbReference type="Pfam" id="PF00482"/>
    </source>
</evidence>
<dbReference type="InterPro" id="IPR018076">
    <property type="entry name" value="T2SS_GspF_dom"/>
</dbReference>
<keyword evidence="10" id="KW-1185">Reference proteome</keyword>
<proteinExistence type="inferred from homology"/>
<dbReference type="PRINTS" id="PR00812">
    <property type="entry name" value="BCTERIALGSPF"/>
</dbReference>
<keyword evidence="4 7" id="KW-0812">Transmembrane</keyword>
<evidence type="ECO:0000256" key="4">
    <source>
        <dbReference type="ARBA" id="ARBA00022692"/>
    </source>
</evidence>
<keyword evidence="5 7" id="KW-1133">Transmembrane helix</keyword>
<name>A0A0R1VNL9_9LACO</name>
<dbReference type="GO" id="GO:0005886">
    <property type="term" value="C:plasma membrane"/>
    <property type="evidence" value="ECO:0007669"/>
    <property type="project" value="UniProtKB-SubCell"/>
</dbReference>
<feature type="transmembrane region" description="Helical" evidence="7">
    <location>
        <begin position="142"/>
        <end position="163"/>
    </location>
</feature>
<dbReference type="PANTHER" id="PTHR30012">
    <property type="entry name" value="GENERAL SECRETION PATHWAY PROTEIN"/>
    <property type="match status" value="1"/>
</dbReference>
<evidence type="ECO:0000256" key="7">
    <source>
        <dbReference type="SAM" id="Phobius"/>
    </source>
</evidence>
<dbReference type="InterPro" id="IPR003004">
    <property type="entry name" value="GspF/PilC"/>
</dbReference>
<accession>A0A0R1VNL9</accession>
<evidence type="ECO:0000313" key="9">
    <source>
        <dbReference type="EMBL" id="KRM07007.1"/>
    </source>
</evidence>
<protein>
    <submittedName>
        <fullName evidence="9">Comg operon protein 2</fullName>
    </submittedName>
</protein>
<feature type="transmembrane region" description="Helical" evidence="7">
    <location>
        <begin position="101"/>
        <end position="122"/>
    </location>
</feature>
<gene>
    <name evidence="9" type="ORF">FC89_GL000317</name>
</gene>
<sequence length="335" mass="39268">MQQQTEFFQTYYALLREGFSLKQIAIDLPLLYPHDQARFSKLAAELNKGQTLSASLRPFISRDVADQLWIAESHGMLLPCLQQLGKFYTQKQQHLQHLRAVLLYPLILIIMMLFLLFSITFWLKPELQLIQPDSTAPNMTLYWLKLTLLVILGGVFLSVLIYLSKIRQNFKKRHYISRWDWFCEIPILGKLFRTYAYYYLAFNLGLLLNGGLDLKSICQLLDRFDQKSLLYQFNLNLQTLSASGSELRFLAEQKKYIPPEFRLFFSKGSTLKDLSHELLYYADLTYRRLLLELNRMIELVQPIMFIIIGLAIVFIYLSILLPMYQNIGGLNYGKE</sequence>
<evidence type="ECO:0000256" key="1">
    <source>
        <dbReference type="ARBA" id="ARBA00004651"/>
    </source>
</evidence>
<evidence type="ECO:0000256" key="5">
    <source>
        <dbReference type="ARBA" id="ARBA00022989"/>
    </source>
</evidence>
<dbReference type="STRING" id="1423750.FC89_GL000317"/>
<keyword evidence="6 7" id="KW-0472">Membrane</keyword>
<dbReference type="AlphaFoldDB" id="A0A0R1VNL9"/>
<evidence type="ECO:0000256" key="6">
    <source>
        <dbReference type="ARBA" id="ARBA00023136"/>
    </source>
</evidence>
<dbReference type="Gene3D" id="1.20.81.30">
    <property type="entry name" value="Type II secretion system (T2SS), domain F"/>
    <property type="match status" value="1"/>
</dbReference>
<dbReference type="InterPro" id="IPR042094">
    <property type="entry name" value="T2SS_GspF_sf"/>
</dbReference>
<evidence type="ECO:0000313" key="10">
    <source>
        <dbReference type="Proteomes" id="UP000051451"/>
    </source>
</evidence>
<dbReference type="PANTHER" id="PTHR30012:SF0">
    <property type="entry name" value="TYPE II SECRETION SYSTEM PROTEIN F-RELATED"/>
    <property type="match status" value="1"/>
</dbReference>
<organism evidence="9 10">
    <name type="scientific">Liquorilactobacillus ghanensis DSM 18630</name>
    <dbReference type="NCBI Taxonomy" id="1423750"/>
    <lineage>
        <taxon>Bacteria</taxon>
        <taxon>Bacillati</taxon>
        <taxon>Bacillota</taxon>
        <taxon>Bacilli</taxon>
        <taxon>Lactobacillales</taxon>
        <taxon>Lactobacillaceae</taxon>
        <taxon>Liquorilactobacillus</taxon>
    </lineage>
</organism>
<dbReference type="EMBL" id="AZGB01000009">
    <property type="protein sequence ID" value="KRM07007.1"/>
    <property type="molecule type" value="Genomic_DNA"/>
</dbReference>
<evidence type="ECO:0000256" key="3">
    <source>
        <dbReference type="ARBA" id="ARBA00022475"/>
    </source>
</evidence>
<dbReference type="Proteomes" id="UP000051451">
    <property type="component" value="Unassembled WGS sequence"/>
</dbReference>
<evidence type="ECO:0000256" key="2">
    <source>
        <dbReference type="ARBA" id="ARBA00005745"/>
    </source>
</evidence>